<feature type="domain" description="EAL" evidence="3">
    <location>
        <begin position="481"/>
        <end position="735"/>
    </location>
</feature>
<dbReference type="InterPro" id="IPR011006">
    <property type="entry name" value="CheY-like_superfamily"/>
</dbReference>
<dbReference type="InterPro" id="IPR029787">
    <property type="entry name" value="Nucleotide_cyclase"/>
</dbReference>
<dbReference type="PROSITE" id="PS50110">
    <property type="entry name" value="RESPONSE_REGULATORY"/>
    <property type="match status" value="1"/>
</dbReference>
<name>A0ABX1Q0Q9_9RHOO</name>
<organism evidence="5 6">
    <name type="scientific">Aromatoleum toluvorans</name>
    <dbReference type="NCBI Taxonomy" id="92002"/>
    <lineage>
        <taxon>Bacteria</taxon>
        <taxon>Pseudomonadati</taxon>
        <taxon>Pseudomonadota</taxon>
        <taxon>Betaproteobacteria</taxon>
        <taxon>Rhodocyclales</taxon>
        <taxon>Rhodocyclaceae</taxon>
        <taxon>Aromatoleum</taxon>
    </lineage>
</organism>
<dbReference type="SUPFAM" id="SSF141868">
    <property type="entry name" value="EAL domain-like"/>
    <property type="match status" value="1"/>
</dbReference>
<gene>
    <name evidence="5" type="ORF">GPA22_14495</name>
</gene>
<dbReference type="PANTHER" id="PTHR33121:SF70">
    <property type="entry name" value="SIGNALING PROTEIN YKOW"/>
    <property type="match status" value="1"/>
</dbReference>
<evidence type="ECO:0000313" key="5">
    <source>
        <dbReference type="EMBL" id="NMG44933.1"/>
    </source>
</evidence>
<dbReference type="InterPro" id="IPR000160">
    <property type="entry name" value="GGDEF_dom"/>
</dbReference>
<dbReference type="PROSITE" id="PS50883">
    <property type="entry name" value="EAL"/>
    <property type="match status" value="1"/>
</dbReference>
<dbReference type="SUPFAM" id="SSF55073">
    <property type="entry name" value="Nucleotide cyclase"/>
    <property type="match status" value="1"/>
</dbReference>
<dbReference type="NCBIfam" id="TIGR00254">
    <property type="entry name" value="GGDEF"/>
    <property type="match status" value="1"/>
</dbReference>
<dbReference type="Pfam" id="PF11849">
    <property type="entry name" value="DUF3369"/>
    <property type="match status" value="1"/>
</dbReference>
<dbReference type="InterPro" id="IPR001789">
    <property type="entry name" value="Sig_transdc_resp-reg_receiver"/>
</dbReference>
<dbReference type="RefSeq" id="WP_169256780.1">
    <property type="nucleotide sequence ID" value="NZ_WTVN01000022.1"/>
</dbReference>
<dbReference type="Gene3D" id="3.20.20.450">
    <property type="entry name" value="EAL domain"/>
    <property type="match status" value="1"/>
</dbReference>
<reference evidence="5 6" key="1">
    <citation type="submission" date="2019-12" db="EMBL/GenBank/DDBJ databases">
        <title>Comparative genomics gives insights into the taxonomy of the Azoarcus-Aromatoleum group and reveals separate origins of nif in the plant-associated Azoarcus and non-plant-associated Aromatoleum sub-groups.</title>
        <authorList>
            <person name="Lafos M."/>
            <person name="Maluk M."/>
            <person name="Batista M."/>
            <person name="Junghare M."/>
            <person name="Carmona M."/>
            <person name="Faoro H."/>
            <person name="Cruz L.M."/>
            <person name="Battistoni F."/>
            <person name="De Souza E."/>
            <person name="Pedrosa F."/>
            <person name="Chen W.-M."/>
            <person name="Poole P.S."/>
            <person name="Dixon R.A."/>
            <person name="James E.K."/>
        </authorList>
    </citation>
    <scope>NUCLEOTIDE SEQUENCE [LARGE SCALE GENOMIC DNA]</scope>
    <source>
        <strain evidence="5 6">Td21</strain>
    </source>
</reference>
<dbReference type="CDD" id="cd01949">
    <property type="entry name" value="GGDEF"/>
    <property type="match status" value="1"/>
</dbReference>
<dbReference type="InterPro" id="IPR035919">
    <property type="entry name" value="EAL_sf"/>
</dbReference>
<protein>
    <submittedName>
        <fullName evidence="5">EAL domain-containing protein</fullName>
    </submittedName>
</protein>
<feature type="domain" description="GGDEF" evidence="4">
    <location>
        <begin position="345"/>
        <end position="472"/>
    </location>
</feature>
<accession>A0ABX1Q0Q9</accession>
<dbReference type="SUPFAM" id="SSF52172">
    <property type="entry name" value="CheY-like"/>
    <property type="match status" value="1"/>
</dbReference>
<evidence type="ECO:0000256" key="1">
    <source>
        <dbReference type="PROSITE-ProRule" id="PRU00169"/>
    </source>
</evidence>
<dbReference type="PROSITE" id="PS50887">
    <property type="entry name" value="GGDEF"/>
    <property type="match status" value="1"/>
</dbReference>
<evidence type="ECO:0000313" key="6">
    <source>
        <dbReference type="Proteomes" id="UP000623795"/>
    </source>
</evidence>
<keyword evidence="1" id="KW-0597">Phosphoprotein</keyword>
<proteinExistence type="predicted"/>
<dbReference type="CDD" id="cd01948">
    <property type="entry name" value="EAL"/>
    <property type="match status" value="1"/>
</dbReference>
<keyword evidence="6" id="KW-1185">Reference proteome</keyword>
<dbReference type="Pfam" id="PF00990">
    <property type="entry name" value="GGDEF"/>
    <property type="match status" value="1"/>
</dbReference>
<dbReference type="SMART" id="SM00052">
    <property type="entry name" value="EAL"/>
    <property type="match status" value="1"/>
</dbReference>
<evidence type="ECO:0000259" key="3">
    <source>
        <dbReference type="PROSITE" id="PS50883"/>
    </source>
</evidence>
<dbReference type="EMBL" id="WTVN01000022">
    <property type="protein sequence ID" value="NMG44933.1"/>
    <property type="molecule type" value="Genomic_DNA"/>
</dbReference>
<evidence type="ECO:0000259" key="2">
    <source>
        <dbReference type="PROSITE" id="PS50110"/>
    </source>
</evidence>
<comment type="caution">
    <text evidence="5">The sequence shown here is derived from an EMBL/GenBank/DDBJ whole genome shotgun (WGS) entry which is preliminary data.</text>
</comment>
<dbReference type="Gene3D" id="3.40.50.2300">
    <property type="match status" value="1"/>
</dbReference>
<sequence>MSFRDDDLLEFATEPLLAPATTAARWKVAIVDDDEGVHRSTELSLAGTEILGRPLAFLHAYSVSDARALFAAERDIAVILLDVVIETQDAGLQLVDEIRHELHMRDVRIILRTDPPGYVPEIAAIRDYDINDYGNKSELSSTQLYASLTAAIRAYQQIRIVKASRAGLAHIVRGSGELLRCEGLADFAAGVIAQLAGLLGLPADGLVCARRDAGTPCEVIAAAGRFGHASRQPLDALQEPAIRALLERALALRTNVVEPGQGIALYFGSRPGRDLAAYVETGHAADELDPSLLEMFRANVSVCLDNVDLVQRLNEYSYFDPLVHLPNRRQLLELLDAHLHEREGRRGVLAVVDIDHFGEINGAFGYHYGDALLKGVAARIVAGCGAKVRVARVGSDSFAVFWTAHDADVSSLDGLFADPLEVEGESAIVSVTIGIVRLDDVGGDGSEALEDAYLALKRAKQAERGSVARYNRGVSEEIRGRVNLLHNLRGAFGANELFLVFQPQIELATGRCVGAEALLRWRTGDGMLIPPDHFIPLAERSGLILSIGEWVLRRACEEAARMAQAGHGAVRMAVNVSVIQFRDPHFLGRLRAAIEDSGVAPQQIELEITESVAMGEGDRMIELVGRIKAIGLDIAIDDFGTGFSSLSQLQRMNVDRLKIDRAFINDIGGAGKGGEIAGLVCGLGDRLGIELIAEGIELGEQAARLQAMGCQLGQGYHFARPMPADDWRIWLDEHAAGRGARLILD</sequence>
<dbReference type="SMART" id="SM00267">
    <property type="entry name" value="GGDEF"/>
    <property type="match status" value="1"/>
</dbReference>
<dbReference type="InterPro" id="IPR001633">
    <property type="entry name" value="EAL_dom"/>
</dbReference>
<dbReference type="Gene3D" id="3.30.70.270">
    <property type="match status" value="1"/>
</dbReference>
<dbReference type="Pfam" id="PF00563">
    <property type="entry name" value="EAL"/>
    <property type="match status" value="1"/>
</dbReference>
<feature type="modified residue" description="4-aspartylphosphate" evidence="1">
    <location>
        <position position="82"/>
    </location>
</feature>
<feature type="domain" description="Response regulatory" evidence="2">
    <location>
        <begin position="27"/>
        <end position="151"/>
    </location>
</feature>
<evidence type="ECO:0000259" key="4">
    <source>
        <dbReference type="PROSITE" id="PS50887"/>
    </source>
</evidence>
<dbReference type="InterPro" id="IPR050706">
    <property type="entry name" value="Cyclic-di-GMP_PDE-like"/>
</dbReference>
<dbReference type="InterPro" id="IPR043128">
    <property type="entry name" value="Rev_trsase/Diguanyl_cyclase"/>
</dbReference>
<dbReference type="Proteomes" id="UP000623795">
    <property type="component" value="Unassembled WGS sequence"/>
</dbReference>
<dbReference type="PANTHER" id="PTHR33121">
    <property type="entry name" value="CYCLIC DI-GMP PHOSPHODIESTERASE PDEF"/>
    <property type="match status" value="1"/>
</dbReference>
<dbReference type="InterPro" id="IPR021800">
    <property type="entry name" value="DUF3369"/>
</dbReference>